<sequence>MLRAPDALENLGTQGKDDSKPELLRGNLWRVPLTQDENNLGALWIRAASLTNHVHNPNCSMASLPVSNSAEMMPMAANMAKRPLLSSRCLISVLYWPRPAGSPKLPGSLDGSSVQKPNSSAPATRKRATKP</sequence>
<evidence type="ECO:0000256" key="1">
    <source>
        <dbReference type="SAM" id="MobiDB-lite"/>
    </source>
</evidence>
<feature type="region of interest" description="Disordered" evidence="1">
    <location>
        <begin position="1"/>
        <end position="22"/>
    </location>
</feature>
<accession>A0A7S3HIH6</accession>
<organism evidence="2">
    <name type="scientific">Spumella elongata</name>
    <dbReference type="NCBI Taxonomy" id="89044"/>
    <lineage>
        <taxon>Eukaryota</taxon>
        <taxon>Sar</taxon>
        <taxon>Stramenopiles</taxon>
        <taxon>Ochrophyta</taxon>
        <taxon>Chrysophyceae</taxon>
        <taxon>Chromulinales</taxon>
        <taxon>Chromulinaceae</taxon>
        <taxon>Spumella</taxon>
    </lineage>
</organism>
<dbReference type="EMBL" id="HBIC01049872">
    <property type="protein sequence ID" value="CAE0296602.1"/>
    <property type="molecule type" value="Transcribed_RNA"/>
</dbReference>
<name>A0A7S3HIH6_9STRA</name>
<reference evidence="2" key="1">
    <citation type="submission" date="2021-01" db="EMBL/GenBank/DDBJ databases">
        <authorList>
            <person name="Corre E."/>
            <person name="Pelletier E."/>
            <person name="Niang G."/>
            <person name="Scheremetjew M."/>
            <person name="Finn R."/>
            <person name="Kale V."/>
            <person name="Holt S."/>
            <person name="Cochrane G."/>
            <person name="Meng A."/>
            <person name="Brown T."/>
            <person name="Cohen L."/>
        </authorList>
    </citation>
    <scope>NUCLEOTIDE SEQUENCE</scope>
    <source>
        <strain evidence="2">CCAP 955/1</strain>
    </source>
</reference>
<protein>
    <submittedName>
        <fullName evidence="2">Uncharacterized protein</fullName>
    </submittedName>
</protein>
<feature type="compositionally biased region" description="Polar residues" evidence="1">
    <location>
        <begin position="110"/>
        <end position="122"/>
    </location>
</feature>
<feature type="region of interest" description="Disordered" evidence="1">
    <location>
        <begin position="102"/>
        <end position="131"/>
    </location>
</feature>
<evidence type="ECO:0000313" key="2">
    <source>
        <dbReference type="EMBL" id="CAE0296602.1"/>
    </source>
</evidence>
<gene>
    <name evidence="2" type="ORF">SELO1098_LOCUS25456</name>
</gene>
<dbReference type="AlphaFoldDB" id="A0A7S3HIH6"/>
<proteinExistence type="predicted"/>